<dbReference type="SMART" id="SM00267">
    <property type="entry name" value="GGDEF"/>
    <property type="match status" value="1"/>
</dbReference>
<proteinExistence type="predicted"/>
<dbReference type="InterPro" id="IPR043128">
    <property type="entry name" value="Rev_trsase/Diguanyl_cyclase"/>
</dbReference>
<reference evidence="4" key="1">
    <citation type="journal article" date="2019" name="Int. J. Syst. Evol. Microbiol.">
        <title>The Global Catalogue of Microorganisms (GCM) 10K type strain sequencing project: providing services to taxonomists for standard genome sequencing and annotation.</title>
        <authorList>
            <consortium name="The Broad Institute Genomics Platform"/>
            <consortium name="The Broad Institute Genome Sequencing Center for Infectious Disease"/>
            <person name="Wu L."/>
            <person name="Ma J."/>
        </authorList>
    </citation>
    <scope>NUCLEOTIDE SEQUENCE [LARGE SCALE GENOMIC DNA]</scope>
    <source>
        <strain evidence="4">JCM 14370</strain>
    </source>
</reference>
<dbReference type="RefSeq" id="WP_189005075.1">
    <property type="nucleotide sequence ID" value="NZ_BMOD01000017.1"/>
</dbReference>
<dbReference type="SMART" id="SM00065">
    <property type="entry name" value="GAF"/>
    <property type="match status" value="1"/>
</dbReference>
<keyword evidence="4" id="KW-1185">Reference proteome</keyword>
<dbReference type="InterPro" id="IPR000160">
    <property type="entry name" value="GGDEF_dom"/>
</dbReference>
<organism evidence="3 4">
    <name type="scientific">Deinococcus roseus</name>
    <dbReference type="NCBI Taxonomy" id="392414"/>
    <lineage>
        <taxon>Bacteria</taxon>
        <taxon>Thermotogati</taxon>
        <taxon>Deinococcota</taxon>
        <taxon>Deinococci</taxon>
        <taxon>Deinococcales</taxon>
        <taxon>Deinococcaceae</taxon>
        <taxon>Deinococcus</taxon>
    </lineage>
</organism>
<dbReference type="SUPFAM" id="SSF55781">
    <property type="entry name" value="GAF domain-like"/>
    <property type="match status" value="1"/>
</dbReference>
<dbReference type="CDD" id="cd01949">
    <property type="entry name" value="GGDEF"/>
    <property type="match status" value="1"/>
</dbReference>
<dbReference type="Proteomes" id="UP000632222">
    <property type="component" value="Unassembled WGS sequence"/>
</dbReference>
<dbReference type="EMBL" id="BMOD01000017">
    <property type="protein sequence ID" value="GGJ47080.1"/>
    <property type="molecule type" value="Genomic_DNA"/>
</dbReference>
<dbReference type="Gene3D" id="3.30.70.270">
    <property type="match status" value="1"/>
</dbReference>
<dbReference type="InterPro" id="IPR035965">
    <property type="entry name" value="PAS-like_dom_sf"/>
</dbReference>
<dbReference type="InterPro" id="IPR029787">
    <property type="entry name" value="Nucleotide_cyclase"/>
</dbReference>
<keyword evidence="1" id="KW-0175">Coiled coil</keyword>
<evidence type="ECO:0000256" key="1">
    <source>
        <dbReference type="SAM" id="Coils"/>
    </source>
</evidence>
<evidence type="ECO:0000259" key="2">
    <source>
        <dbReference type="PROSITE" id="PS50887"/>
    </source>
</evidence>
<feature type="coiled-coil region" evidence="1">
    <location>
        <begin position="154"/>
        <end position="181"/>
    </location>
</feature>
<gene>
    <name evidence="3" type="ORF">GCM10008938_36440</name>
</gene>
<dbReference type="Pfam" id="PF01590">
    <property type="entry name" value="GAF"/>
    <property type="match status" value="1"/>
</dbReference>
<dbReference type="Gene3D" id="3.30.450.40">
    <property type="match status" value="1"/>
</dbReference>
<dbReference type="InterPro" id="IPR003018">
    <property type="entry name" value="GAF"/>
</dbReference>
<dbReference type="Pfam" id="PF00990">
    <property type="entry name" value="GGDEF"/>
    <property type="match status" value="1"/>
</dbReference>
<sequence length="444" mass="50330">MSDLNPSALSMPHLNDQNFSVQEEQRLQKLYTCGILDTPEETVFQHIAEDVAFALNMPLVMVNFVDRNRVWSKVRLQAEPTLPEGDLPREHAFCSYTILSDDALVVPDMLQDSRFNQNPLVTGGPQVRFYAGVPLISKEGHRLGTVCCMDQHPRDFSERDLEHLKRAARRVNHELELYTRQTEHQQMLQEMQILMSASPSGFLLLDQNAQVLDLNPAVCTITGMNWKVGEHFEQEGLLLDDRLSIFEPIYARWRGTGWYTITRVKVPQQNHALLVFEDVTDHVQWQASLQERLDLHPVTGLYNRNAFHSMLEAALDQGGLAVAFLELEGLDRNLEGTPAGEALLREMARRLRQTVRLSDQVFHLETRGFALILRGEVTPEVLHGIAHRVLHSVQVPFMFEGQQVAFGLKLGITRPRAEDSADALLSRTGQMVYAIKGVGKGHFN</sequence>
<protein>
    <recommendedName>
        <fullName evidence="2">GGDEF domain-containing protein</fullName>
    </recommendedName>
</protein>
<evidence type="ECO:0000313" key="4">
    <source>
        <dbReference type="Proteomes" id="UP000632222"/>
    </source>
</evidence>
<dbReference type="PANTHER" id="PTHR43102">
    <property type="entry name" value="SLR1143 PROTEIN"/>
    <property type="match status" value="1"/>
</dbReference>
<dbReference type="PROSITE" id="PS50887">
    <property type="entry name" value="GGDEF"/>
    <property type="match status" value="1"/>
</dbReference>
<accession>A0ABQ2D5W8</accession>
<dbReference type="SUPFAM" id="SSF55785">
    <property type="entry name" value="PYP-like sensor domain (PAS domain)"/>
    <property type="match status" value="1"/>
</dbReference>
<dbReference type="PANTHER" id="PTHR43102:SF2">
    <property type="entry name" value="GAF DOMAIN-CONTAINING PROTEIN"/>
    <property type="match status" value="1"/>
</dbReference>
<evidence type="ECO:0000313" key="3">
    <source>
        <dbReference type="EMBL" id="GGJ47080.1"/>
    </source>
</evidence>
<dbReference type="InterPro" id="IPR029016">
    <property type="entry name" value="GAF-like_dom_sf"/>
</dbReference>
<feature type="domain" description="GGDEF" evidence="2">
    <location>
        <begin position="318"/>
        <end position="444"/>
    </location>
</feature>
<dbReference type="SUPFAM" id="SSF55073">
    <property type="entry name" value="Nucleotide cyclase"/>
    <property type="match status" value="1"/>
</dbReference>
<name>A0ABQ2D5W8_9DEIO</name>
<comment type="caution">
    <text evidence="3">The sequence shown here is derived from an EMBL/GenBank/DDBJ whole genome shotgun (WGS) entry which is preliminary data.</text>
</comment>